<dbReference type="InterPro" id="IPR008927">
    <property type="entry name" value="6-PGluconate_DH-like_C_sf"/>
</dbReference>
<dbReference type="PANTHER" id="PTHR22981:SF7">
    <property type="entry name" value="3-HYDROXYISOBUTYRATE DEHYDROGENASE, MITOCHONDRIAL"/>
    <property type="match status" value="1"/>
</dbReference>
<evidence type="ECO:0000256" key="1">
    <source>
        <dbReference type="ARBA" id="ARBA00023002"/>
    </source>
</evidence>
<dbReference type="GO" id="GO:0050661">
    <property type="term" value="F:NADP binding"/>
    <property type="evidence" value="ECO:0007669"/>
    <property type="project" value="InterPro"/>
</dbReference>
<feature type="domain" description="3-hydroxyisobutyrate dehydrogenase-like NAD-binding" evidence="4">
    <location>
        <begin position="165"/>
        <end position="282"/>
    </location>
</feature>
<dbReference type="InterPro" id="IPR036291">
    <property type="entry name" value="NAD(P)-bd_dom_sf"/>
</dbReference>
<evidence type="ECO:0000313" key="5">
    <source>
        <dbReference type="EMBL" id="QLH13004.1"/>
    </source>
</evidence>
<protein>
    <submittedName>
        <fullName evidence="5">NAD-binding protein</fullName>
    </submittedName>
</protein>
<dbReference type="InterPro" id="IPR006115">
    <property type="entry name" value="6PGDH_NADP-bd"/>
</dbReference>
<dbReference type="Pfam" id="PF14833">
    <property type="entry name" value="NAD_binding_11"/>
    <property type="match status" value="1"/>
</dbReference>
<name>A0A7H9BNW4_PARPN</name>
<organism evidence="5 6">
    <name type="scientific">Paracoccus pantotrophus</name>
    <name type="common">Thiosphaera pantotropha</name>
    <dbReference type="NCBI Taxonomy" id="82367"/>
    <lineage>
        <taxon>Bacteria</taxon>
        <taxon>Pseudomonadati</taxon>
        <taxon>Pseudomonadota</taxon>
        <taxon>Alphaproteobacteria</taxon>
        <taxon>Rhodobacterales</taxon>
        <taxon>Paracoccaceae</taxon>
        <taxon>Paracoccus</taxon>
    </lineage>
</organism>
<dbReference type="RefSeq" id="WP_179921326.1">
    <property type="nucleotide sequence ID" value="NZ_CP058689.1"/>
</dbReference>
<dbReference type="InterPro" id="IPR029154">
    <property type="entry name" value="HIBADH-like_NADP-bd"/>
</dbReference>
<dbReference type="SUPFAM" id="SSF48179">
    <property type="entry name" value="6-phosphogluconate dehydrogenase C-terminal domain-like"/>
    <property type="match status" value="2"/>
</dbReference>
<evidence type="ECO:0000313" key="6">
    <source>
        <dbReference type="Proteomes" id="UP000509322"/>
    </source>
</evidence>
<proteinExistence type="predicted"/>
<accession>A0A7H9BNW4</accession>
<dbReference type="InterPro" id="IPR013328">
    <property type="entry name" value="6PGD_dom2"/>
</dbReference>
<dbReference type="AlphaFoldDB" id="A0A7H9BNW4"/>
<dbReference type="EMBL" id="CP058689">
    <property type="protein sequence ID" value="QLH13004.1"/>
    <property type="molecule type" value="Genomic_DNA"/>
</dbReference>
<dbReference type="PANTHER" id="PTHR22981">
    <property type="entry name" value="3-HYDROXYISOBUTYRATE DEHYDROGENASE-RELATED"/>
    <property type="match status" value="1"/>
</dbReference>
<dbReference type="Pfam" id="PF03446">
    <property type="entry name" value="NAD_binding_2"/>
    <property type="match status" value="1"/>
</dbReference>
<gene>
    <name evidence="5" type="ORF">HYQ43_01465</name>
</gene>
<dbReference type="GO" id="GO:0051287">
    <property type="term" value="F:NAD binding"/>
    <property type="evidence" value="ECO:0007669"/>
    <property type="project" value="InterPro"/>
</dbReference>
<keyword evidence="1" id="KW-0560">Oxidoreductase</keyword>
<reference evidence="5 6" key="1">
    <citation type="submission" date="2020-07" db="EMBL/GenBank/DDBJ databases">
        <title>The complete genome of Paracoccus pantotrophus ACCC 10489.</title>
        <authorList>
            <person name="Si Y."/>
        </authorList>
    </citation>
    <scope>NUCLEOTIDE SEQUENCE [LARGE SCALE GENOMIC DNA]</scope>
    <source>
        <strain evidence="5 6">ACCC10489</strain>
    </source>
</reference>
<keyword evidence="2" id="KW-0520">NAD</keyword>
<dbReference type="SUPFAM" id="SSF51735">
    <property type="entry name" value="NAD(P)-binding Rossmann-fold domains"/>
    <property type="match status" value="1"/>
</dbReference>
<evidence type="ECO:0000259" key="3">
    <source>
        <dbReference type="Pfam" id="PF03446"/>
    </source>
</evidence>
<dbReference type="Proteomes" id="UP000509322">
    <property type="component" value="Chromosome 1"/>
</dbReference>
<sequence length="422" mass="42982">MAKVGYVGLGAMGGSLSRHLVAGYELTVLDRNPAAVEALCHAGARAASNGAELARDCDIIVLCLPRTADVREAIFGAGGLAEGLTPGKLVIDQTSGVPVQTAAIAAELAEQGVAMLDAPVSGGIPAAKAGKVTIIASGPDEAWAQAEPVLRAMTEKVFRCSALVGDAQALKLVNNAIGMDFRMAALELVALGRKAGLGLAPIVERLNAGPAANFTTRNMLAALVEGRSTTDFALALMAKDLNEAMALALPHGAAMPMTAGTRALVQTGLALFGKDAKLDDVIPLTGKLAGVEMRGEGGDDAELLALIETGVLVGNVLSVAECVAMGKRFGIGPAEMARILNVGSAWCAVSDLLLPALAAGTRPDLPLSLGEAVGALTELTRRAAELGTPFILPGFCLALLQEAMRQHGAAASLGHVTFGFEN</sequence>
<evidence type="ECO:0000256" key="2">
    <source>
        <dbReference type="ARBA" id="ARBA00023027"/>
    </source>
</evidence>
<dbReference type="GO" id="GO:0008442">
    <property type="term" value="F:3-hydroxyisobutyrate dehydrogenase activity"/>
    <property type="evidence" value="ECO:0007669"/>
    <property type="project" value="TreeGrafter"/>
</dbReference>
<evidence type="ECO:0000259" key="4">
    <source>
        <dbReference type="Pfam" id="PF14833"/>
    </source>
</evidence>
<feature type="domain" description="6-phosphogluconate dehydrogenase NADP-binding" evidence="3">
    <location>
        <begin position="3"/>
        <end position="158"/>
    </location>
</feature>
<dbReference type="Gene3D" id="3.40.50.720">
    <property type="entry name" value="NAD(P)-binding Rossmann-like Domain"/>
    <property type="match status" value="1"/>
</dbReference>
<dbReference type="GO" id="GO:0006574">
    <property type="term" value="P:L-valine catabolic process"/>
    <property type="evidence" value="ECO:0007669"/>
    <property type="project" value="TreeGrafter"/>
</dbReference>
<dbReference type="Gene3D" id="1.10.1040.10">
    <property type="entry name" value="N-(1-d-carboxylethyl)-l-norvaline Dehydrogenase, domain 2"/>
    <property type="match status" value="2"/>
</dbReference>